<evidence type="ECO:0000256" key="2">
    <source>
        <dbReference type="ARBA" id="ARBA00022771"/>
    </source>
</evidence>
<dbReference type="PANTHER" id="PTHR47718">
    <property type="entry name" value="OS01G0519700 PROTEIN"/>
    <property type="match status" value="1"/>
</dbReference>
<dbReference type="Pfam" id="PF03101">
    <property type="entry name" value="FAR1"/>
    <property type="match status" value="1"/>
</dbReference>
<evidence type="ECO:0000256" key="5">
    <source>
        <dbReference type="SAM" id="MobiDB-lite"/>
    </source>
</evidence>
<dbReference type="SMART" id="SM00575">
    <property type="entry name" value="ZnF_PMZ"/>
    <property type="match status" value="1"/>
</dbReference>
<evidence type="ECO:0000259" key="6">
    <source>
        <dbReference type="PROSITE" id="PS50966"/>
    </source>
</evidence>
<evidence type="ECO:0000256" key="3">
    <source>
        <dbReference type="ARBA" id="ARBA00022833"/>
    </source>
</evidence>
<evidence type="ECO:0000256" key="1">
    <source>
        <dbReference type="ARBA" id="ARBA00022723"/>
    </source>
</evidence>
<dbReference type="AlphaFoldDB" id="A0AAD9XSR4"/>
<feature type="region of interest" description="Disordered" evidence="5">
    <location>
        <begin position="658"/>
        <end position="680"/>
    </location>
</feature>
<keyword evidence="1" id="KW-0479">Metal-binding</keyword>
<keyword evidence="3" id="KW-0862">Zinc</keyword>
<dbReference type="PROSITE" id="PS50966">
    <property type="entry name" value="ZF_SWIM"/>
    <property type="match status" value="1"/>
</dbReference>
<organism evidence="7 8">
    <name type="scientific">Dipteronia dyeriana</name>
    <dbReference type="NCBI Taxonomy" id="168575"/>
    <lineage>
        <taxon>Eukaryota</taxon>
        <taxon>Viridiplantae</taxon>
        <taxon>Streptophyta</taxon>
        <taxon>Embryophyta</taxon>
        <taxon>Tracheophyta</taxon>
        <taxon>Spermatophyta</taxon>
        <taxon>Magnoliopsida</taxon>
        <taxon>eudicotyledons</taxon>
        <taxon>Gunneridae</taxon>
        <taxon>Pentapetalae</taxon>
        <taxon>rosids</taxon>
        <taxon>malvids</taxon>
        <taxon>Sapindales</taxon>
        <taxon>Sapindaceae</taxon>
        <taxon>Hippocastanoideae</taxon>
        <taxon>Acereae</taxon>
        <taxon>Dipteronia</taxon>
    </lineage>
</organism>
<dbReference type="InterPro" id="IPR018289">
    <property type="entry name" value="MULE_transposase_dom"/>
</dbReference>
<dbReference type="EMBL" id="JANJYI010000001">
    <property type="protein sequence ID" value="KAK2664791.1"/>
    <property type="molecule type" value="Genomic_DNA"/>
</dbReference>
<accession>A0AAD9XSR4</accession>
<dbReference type="InterPro" id="IPR007527">
    <property type="entry name" value="Znf_SWIM"/>
</dbReference>
<dbReference type="PANTHER" id="PTHR47718:SF17">
    <property type="entry name" value="PROTEIN FAR1-RELATED SEQUENCE 5-LIKE"/>
    <property type="match status" value="1"/>
</dbReference>
<dbReference type="Proteomes" id="UP001280121">
    <property type="component" value="Unassembled WGS sequence"/>
</dbReference>
<dbReference type="InterPro" id="IPR004330">
    <property type="entry name" value="FAR1_DNA_bnd_dom"/>
</dbReference>
<feature type="compositionally biased region" description="Polar residues" evidence="5">
    <location>
        <begin position="1"/>
        <end position="10"/>
    </location>
</feature>
<feature type="region of interest" description="Disordered" evidence="5">
    <location>
        <begin position="1"/>
        <end position="24"/>
    </location>
</feature>
<dbReference type="InterPro" id="IPR006564">
    <property type="entry name" value="Znf_PMZ"/>
</dbReference>
<protein>
    <recommendedName>
        <fullName evidence="6">SWIM-type domain-containing protein</fullName>
    </recommendedName>
</protein>
<sequence>MRPTLLSPNRNNEDPTEMNGEEDEGVSKIGMQVHSDAEAYSFCNVYALRKGFSIRKGHVRRDSSNNIRQRDFVCSKEGFQRDEDLSEVKNINRIDRRTGCKALIRFNVKDGIWTISHINYNHNHELAKPEERDLLRSCQKISHVLGGMRSSKAHVGIGPTQLDFHVANGMGGVENVGDTKKNTTNYLQRSNDGMIEADDAQSLLNHCKSKQSEDPNFFYSIQVDQYGRMTNFFWRDGRSKLDYDCFGDVVCFDTTFRANKYNMICAPLVGVNHHWKNVLFGCAFLLDESTESFTWLLLTFLESMGNKQPKTIFTDEDDAIANAIGNVFPQTHHRMCPWLIAKHATKRLARHYAHPEFKKLLDKCFHGCYSEAEFQVSWVDMIKKFNLEDHLWLRKLYSLREKWCLAFNLKTFSANIESTQRIENTKHFFYQISTKTMDIIDFIYHCEKKTKRMRLVELEEDYCCKYDVPRLKVSSGILTHGVSVYFNKMFSFFEEELMSCIGVRMKEVSNDGDLHIYEAIEEGQGRVYTVQFSSLTSDVSCCCKLFESMGMLCRHALKAFDLNNLTSIPLQYILKRWTKDAKKGISVSCDISISSGDEKSLQYLRLSKLMHEGNNVYNIASLSDSGTKIVKDKLSEAMRLLEEDKETINMLENLRKVDEQPSDESDLPIVKALNDKQMQD</sequence>
<evidence type="ECO:0000313" key="7">
    <source>
        <dbReference type="EMBL" id="KAK2664791.1"/>
    </source>
</evidence>
<gene>
    <name evidence="7" type="ORF">Ddye_003365</name>
</gene>
<feature type="domain" description="SWIM-type" evidence="6">
    <location>
        <begin position="528"/>
        <end position="564"/>
    </location>
</feature>
<reference evidence="7" key="1">
    <citation type="journal article" date="2023" name="Plant J.">
        <title>Genome sequences and population genomics provide insights into the demographic history, inbreeding, and mutation load of two 'living fossil' tree species of Dipteronia.</title>
        <authorList>
            <person name="Feng Y."/>
            <person name="Comes H.P."/>
            <person name="Chen J."/>
            <person name="Zhu S."/>
            <person name="Lu R."/>
            <person name="Zhang X."/>
            <person name="Li P."/>
            <person name="Qiu J."/>
            <person name="Olsen K.M."/>
            <person name="Qiu Y."/>
        </authorList>
    </citation>
    <scope>NUCLEOTIDE SEQUENCE</scope>
    <source>
        <strain evidence="7">KIB01</strain>
    </source>
</reference>
<name>A0AAD9XSR4_9ROSI</name>
<keyword evidence="8" id="KW-1185">Reference proteome</keyword>
<keyword evidence="2 4" id="KW-0863">Zinc-finger</keyword>
<evidence type="ECO:0000256" key="4">
    <source>
        <dbReference type="PROSITE-ProRule" id="PRU00325"/>
    </source>
</evidence>
<proteinExistence type="predicted"/>
<dbReference type="GO" id="GO:0008270">
    <property type="term" value="F:zinc ion binding"/>
    <property type="evidence" value="ECO:0007669"/>
    <property type="project" value="UniProtKB-KW"/>
</dbReference>
<evidence type="ECO:0000313" key="8">
    <source>
        <dbReference type="Proteomes" id="UP001280121"/>
    </source>
</evidence>
<feature type="compositionally biased region" description="Acidic residues" evidence="5">
    <location>
        <begin position="14"/>
        <end position="24"/>
    </location>
</feature>
<comment type="caution">
    <text evidence="7">The sequence shown here is derived from an EMBL/GenBank/DDBJ whole genome shotgun (WGS) entry which is preliminary data.</text>
</comment>
<dbReference type="Pfam" id="PF10551">
    <property type="entry name" value="MULE"/>
    <property type="match status" value="1"/>
</dbReference>